<proteinExistence type="predicted"/>
<reference evidence="2" key="1">
    <citation type="submission" date="2020-10" db="EMBL/GenBank/DDBJ databases">
        <title>CRESS DNA virus dark matter in the feces of wild birds.</title>
        <authorList>
            <person name="Yang S."/>
            <person name="Zhang W."/>
        </authorList>
    </citation>
    <scope>NUCLEOTIDE SEQUENCE</scope>
    <source>
        <strain evidence="2">Fcc107gen1</strain>
    </source>
</reference>
<dbReference type="EMBL" id="MW182951">
    <property type="protein sequence ID" value="QVW56485.1"/>
    <property type="molecule type" value="Genomic_DNA"/>
</dbReference>
<feature type="compositionally biased region" description="Basic residues" evidence="1">
    <location>
        <begin position="32"/>
        <end position="60"/>
    </location>
</feature>
<feature type="compositionally biased region" description="Basic residues" evidence="1">
    <location>
        <begin position="1"/>
        <end position="20"/>
    </location>
</feature>
<evidence type="ECO:0000256" key="1">
    <source>
        <dbReference type="SAM" id="MobiDB-lite"/>
    </source>
</evidence>
<protein>
    <submittedName>
        <fullName evidence="2">Capsid protein</fullName>
    </submittedName>
</protein>
<feature type="region of interest" description="Disordered" evidence="1">
    <location>
        <begin position="1"/>
        <end position="83"/>
    </location>
</feature>
<accession>A0A8E7L4M5</accession>
<feature type="compositionally biased region" description="Polar residues" evidence="1">
    <location>
        <begin position="63"/>
        <end position="73"/>
    </location>
</feature>
<name>A0A8E7L4M5_9VIRU</name>
<evidence type="ECO:0000313" key="2">
    <source>
        <dbReference type="EMBL" id="QVW56485.1"/>
    </source>
</evidence>
<organism evidence="2">
    <name type="scientific">Muscicapa latirostris Genomoviridae sp</name>
    <dbReference type="NCBI Taxonomy" id="2814967"/>
    <lineage>
        <taxon>Viruses</taxon>
        <taxon>Monodnaviria</taxon>
        <taxon>Shotokuvirae</taxon>
        <taxon>Cressdnaviricota</taxon>
        <taxon>Repensiviricetes</taxon>
        <taxon>Geplafuvirales</taxon>
        <taxon>Genomoviridae</taxon>
    </lineage>
</organism>
<sequence>MPYARRRRLPYRRPTYRKKAPYGSRRATPRSYGRKRTYRKTTRKMWTRKRILNVTSRKKKDTMQPTSGEQSTAADPPTLGPRRFVASDGQIMVMWCPTKRRRDTFGSPGNVPTVDDPACRTATECFYRGLKERINVSTSGSSSWRWRRICFTFKSDRFLFNPDGPLGTFTRMDEAVPPYGYLRALNAFNFNDTFQAQMAQQIQSYMFQGTSGVDWNSTYTAKPDNERINVKYDKTRIISSGNDAGVMRDYNIWHPMNKTLVYDEDEEGGTQQNGSMSAITKRSMGDYYVVDFIGCNDDNAEELLFNPTATLYWHER</sequence>